<dbReference type="EMBL" id="FOXQ01000001">
    <property type="protein sequence ID" value="SFP56038.1"/>
    <property type="molecule type" value="Genomic_DNA"/>
</dbReference>
<feature type="domain" description="SprT-like" evidence="1">
    <location>
        <begin position="30"/>
        <end position="101"/>
    </location>
</feature>
<organism evidence="2 3">
    <name type="scientific">Parafilimonas terrae</name>
    <dbReference type="NCBI Taxonomy" id="1465490"/>
    <lineage>
        <taxon>Bacteria</taxon>
        <taxon>Pseudomonadati</taxon>
        <taxon>Bacteroidota</taxon>
        <taxon>Chitinophagia</taxon>
        <taxon>Chitinophagales</taxon>
        <taxon>Chitinophagaceae</taxon>
        <taxon>Parafilimonas</taxon>
    </lineage>
</organism>
<accession>A0A1I5RBX0</accession>
<dbReference type="STRING" id="1465490.SAMN05444277_101181"/>
<evidence type="ECO:0000313" key="3">
    <source>
        <dbReference type="Proteomes" id="UP000199031"/>
    </source>
</evidence>
<protein>
    <submittedName>
        <fullName evidence="2">SprT-like family protein</fullName>
    </submittedName>
</protein>
<dbReference type="RefSeq" id="WP_090653563.1">
    <property type="nucleotide sequence ID" value="NZ_FOXQ01000001.1"/>
</dbReference>
<dbReference type="OrthoDB" id="267364at2"/>
<reference evidence="2 3" key="1">
    <citation type="submission" date="2016-10" db="EMBL/GenBank/DDBJ databases">
        <authorList>
            <person name="de Groot N.N."/>
        </authorList>
    </citation>
    <scope>NUCLEOTIDE SEQUENCE [LARGE SCALE GENOMIC DNA]</scope>
    <source>
        <strain evidence="2 3">DSM 28286</strain>
    </source>
</reference>
<name>A0A1I5RBX0_9BACT</name>
<keyword evidence="3" id="KW-1185">Reference proteome</keyword>
<sequence length="206" mass="23948">MSKTEHPLQALASYLPDNSFEQVAYFLQHYKVHLTITRQRQSVLGDYRNAVNGKNHRISVNGNLNKYAFLITLLHELAHLLAFEIHGNRIQAHGREWKYLYSTLLRDFVNNKIFPADIEFALNESMRNPAASSCAEEGLMRVLRKYDERKKGIVLLEELPKGAFFSTNDGRIFKKGEQLRKRFRCVEKDTGLVYLISPLYEVKIMQ</sequence>
<dbReference type="GO" id="GO:0006950">
    <property type="term" value="P:response to stress"/>
    <property type="evidence" value="ECO:0007669"/>
    <property type="project" value="UniProtKB-ARBA"/>
</dbReference>
<dbReference type="Proteomes" id="UP000199031">
    <property type="component" value="Unassembled WGS sequence"/>
</dbReference>
<evidence type="ECO:0000259" key="1">
    <source>
        <dbReference type="Pfam" id="PF10263"/>
    </source>
</evidence>
<dbReference type="AlphaFoldDB" id="A0A1I5RBX0"/>
<gene>
    <name evidence="2" type="ORF">SAMN05444277_101181</name>
</gene>
<proteinExistence type="predicted"/>
<evidence type="ECO:0000313" key="2">
    <source>
        <dbReference type="EMBL" id="SFP56038.1"/>
    </source>
</evidence>
<dbReference type="Pfam" id="PF10263">
    <property type="entry name" value="SprT-like"/>
    <property type="match status" value="1"/>
</dbReference>
<dbReference type="InterPro" id="IPR006640">
    <property type="entry name" value="SprT-like_domain"/>
</dbReference>